<protein>
    <submittedName>
        <fullName evidence="6">Azurin</fullName>
    </submittedName>
</protein>
<dbReference type="NCBIfam" id="TIGR02695">
    <property type="entry name" value="azurin"/>
    <property type="match status" value="1"/>
</dbReference>
<keyword evidence="4" id="KW-0186">Copper</keyword>
<evidence type="ECO:0000256" key="4">
    <source>
        <dbReference type="ARBA" id="ARBA00023008"/>
    </source>
</evidence>
<dbReference type="Proteomes" id="UP001610100">
    <property type="component" value="Unassembled WGS sequence"/>
</dbReference>
<keyword evidence="2" id="KW-0479">Metal-binding</keyword>
<dbReference type="InterPro" id="IPR008972">
    <property type="entry name" value="Cupredoxin"/>
</dbReference>
<evidence type="ECO:0000256" key="2">
    <source>
        <dbReference type="ARBA" id="ARBA00022723"/>
    </source>
</evidence>
<dbReference type="PROSITE" id="PS00196">
    <property type="entry name" value="COPPER_BLUE"/>
    <property type="match status" value="1"/>
</dbReference>
<dbReference type="RefSeq" id="WP_344738061.1">
    <property type="nucleotide sequence ID" value="NZ_BAABAY010000001.1"/>
</dbReference>
<evidence type="ECO:0000313" key="6">
    <source>
        <dbReference type="EMBL" id="MFH6772484.1"/>
    </source>
</evidence>
<dbReference type="InterPro" id="IPR028871">
    <property type="entry name" value="BlueCu_1_BS"/>
</dbReference>
<keyword evidence="7" id="KW-1185">Reference proteome</keyword>
<comment type="caution">
    <text evidence="6">The sequence shown here is derived from an EMBL/GenBank/DDBJ whole genome shotgun (WGS) entry which is preliminary data.</text>
</comment>
<proteinExistence type="predicted"/>
<dbReference type="PANTHER" id="PTHR38439">
    <property type="entry name" value="AURACYANIN-B"/>
    <property type="match status" value="1"/>
</dbReference>
<accession>A0ABW7N0T0</accession>
<dbReference type="InterPro" id="IPR000923">
    <property type="entry name" value="BlueCu_1"/>
</dbReference>
<dbReference type="EMBL" id="JBAWKB010000003">
    <property type="protein sequence ID" value="MFH6772484.1"/>
    <property type="molecule type" value="Genomic_DNA"/>
</dbReference>
<feature type="domain" description="Blue (type 1) copper" evidence="5">
    <location>
        <begin position="54"/>
        <end position="169"/>
    </location>
</feature>
<evidence type="ECO:0000256" key="3">
    <source>
        <dbReference type="ARBA" id="ARBA00022982"/>
    </source>
</evidence>
<dbReference type="SUPFAM" id="SSF49503">
    <property type="entry name" value="Cupredoxins"/>
    <property type="match status" value="1"/>
</dbReference>
<name>A0ABW7N0T0_9FLAO</name>
<reference evidence="6 7" key="1">
    <citation type="submission" date="2024-02" db="EMBL/GenBank/DDBJ databases">
        <title>A Gaetbulibacter species isolated from tidal flats and genomic insights of their niches.</title>
        <authorList>
            <person name="Ye Y."/>
        </authorList>
    </citation>
    <scope>NUCLEOTIDE SEQUENCE [LARGE SCALE GENOMIC DNA]</scope>
    <source>
        <strain evidence="6 7">KYW382</strain>
    </source>
</reference>
<gene>
    <name evidence="6" type="primary">azu</name>
    <name evidence="6" type="ORF">V8G58_11110</name>
</gene>
<evidence type="ECO:0000256" key="1">
    <source>
        <dbReference type="ARBA" id="ARBA00022448"/>
    </source>
</evidence>
<dbReference type="CDD" id="cd13922">
    <property type="entry name" value="Azurin"/>
    <property type="match status" value="1"/>
</dbReference>
<dbReference type="InterPro" id="IPR014068">
    <property type="entry name" value="Azurin"/>
</dbReference>
<keyword evidence="1" id="KW-0813">Transport</keyword>
<dbReference type="InterPro" id="IPR050845">
    <property type="entry name" value="Cu-binding_ET"/>
</dbReference>
<dbReference type="Gene3D" id="2.60.40.420">
    <property type="entry name" value="Cupredoxins - blue copper proteins"/>
    <property type="match status" value="1"/>
</dbReference>
<evidence type="ECO:0000259" key="5">
    <source>
        <dbReference type="Pfam" id="PF00127"/>
    </source>
</evidence>
<keyword evidence="3" id="KW-0249">Electron transport</keyword>
<organism evidence="6 7">
    <name type="scientific">Gaetbulibacter aestuarii</name>
    <dbReference type="NCBI Taxonomy" id="1502358"/>
    <lineage>
        <taxon>Bacteria</taxon>
        <taxon>Pseudomonadati</taxon>
        <taxon>Bacteroidota</taxon>
        <taxon>Flavobacteriia</taxon>
        <taxon>Flavobacteriales</taxon>
        <taxon>Flavobacteriaceae</taxon>
        <taxon>Gaetbulibacter</taxon>
    </lineage>
</organism>
<evidence type="ECO:0000313" key="7">
    <source>
        <dbReference type="Proteomes" id="UP001610100"/>
    </source>
</evidence>
<dbReference type="Pfam" id="PF00127">
    <property type="entry name" value="Copper-bind"/>
    <property type="match status" value="1"/>
</dbReference>
<dbReference type="PANTHER" id="PTHR38439:SF2">
    <property type="entry name" value="OUTER MEMBRANE PROTEIN H.8"/>
    <property type="match status" value="1"/>
</dbReference>
<sequence>MKFIKYLFLGLFSVVLMNCGGNDKKKEKEGFTYEKKTDDTKEVEANPNDVVITGDDMMRFNKSEIKVKAGKKVKLTLRHIGKLDKQVMGHNWVLLKPGVDLMGFSAKAVTFKDNDYIPDGTEDVIAHTKLIGGGETAVVEFDAPAPGTYEFLCSFPGHAAMMRGTFVVEE</sequence>